<proteinExistence type="predicted"/>
<dbReference type="Proteomes" id="UP001074635">
    <property type="component" value="Unassembled WGS sequence"/>
</dbReference>
<sequence length="690" mass="77078">MKYFPLSLGPMQESGSALLRALQNESMIPLDLLVREAVQNSLDAARKPATDTVSIDVRIRPHETDTVTNLFESGIDREVLTRRFPNGGCMLEIRDSGTEGLTGPIRLKDVTSDTPRGNFLKLVYEVGRTHNDENAGGSWGLGKTCYFRVGIGLVLYYSRIQVDDHFEERLVACLVENESDESRLQRDSATGIAWWGVGEGAPITEPTEVARILQAIDVQPYAGKETGTSIIIPFLRPDLTPQQDDAYSDELNEPTKSEPPPWWFTNYADYIRISMERWFCARIDNPLFRAGPALVVSINGRRLETRKMLPVFQVLQALYNRMEPTTDRLREDYLDQCGTNENNVFHAPIDVHRVFKTGTNAGRIAAVRLTQEQLKVAVPDNMPDPYRCIFDIQEHAQRDRPLVAFMRGPGMVIRWDNSVDPKGWGGNTQLEAGKTFLIGLFVPDKDRELREDIQDKLRNHDQTLESYLRSCERADHHQWLDQAGLTIISRIRSKAGSTIERFHSPIVANPSRVSLREARNIADKLLPSGFGQDGRIAPTTTGRTDEGGPARHQGDTPSLPDLEIRNVQYGEGNIKICWRLYWGKGRSSRNIQLGIDSESGFISHEKWGAEGLGAFPLTIETASINEETVSGNADILTTSGTAITINPWLLKMDGATLDGELTINISKEMTGSLRPVLHASSILATAKEQE</sequence>
<comment type="caution">
    <text evidence="2">The sequence shown here is derived from an EMBL/GenBank/DDBJ whole genome shotgun (WGS) entry which is preliminary data.</text>
</comment>
<evidence type="ECO:0000313" key="2">
    <source>
        <dbReference type="EMBL" id="MDT8504804.1"/>
    </source>
</evidence>
<name>A0ABU3MWT9_9BURK</name>
<evidence type="ECO:0000256" key="1">
    <source>
        <dbReference type="SAM" id="MobiDB-lite"/>
    </source>
</evidence>
<accession>A0ABU3MWT9</accession>
<reference evidence="2" key="1">
    <citation type="submission" date="2023-08" db="EMBL/GenBank/DDBJ databases">
        <title>Study of Resistomes in environmental pathogenic environmental.</title>
        <authorList>
            <person name="Bhattacharjee A."/>
            <person name="Singh A.K."/>
        </authorList>
    </citation>
    <scope>NUCLEOTIDE SEQUENCE</scope>
    <source>
        <strain evidence="2">S1</strain>
    </source>
</reference>
<keyword evidence="3" id="KW-1185">Reference proteome</keyword>
<feature type="compositionally biased region" description="Basic and acidic residues" evidence="1">
    <location>
        <begin position="543"/>
        <end position="554"/>
    </location>
</feature>
<dbReference type="EMBL" id="JAPQTC020000003">
    <property type="protein sequence ID" value="MDT8504804.1"/>
    <property type="molecule type" value="Genomic_DNA"/>
</dbReference>
<organism evidence="2 3">
    <name type="scientific">Alcaligenes nematophilus</name>
    <dbReference type="NCBI Taxonomy" id="2994643"/>
    <lineage>
        <taxon>Bacteria</taxon>
        <taxon>Pseudomonadati</taxon>
        <taxon>Pseudomonadota</taxon>
        <taxon>Betaproteobacteria</taxon>
        <taxon>Burkholderiales</taxon>
        <taxon>Alcaligenaceae</taxon>
        <taxon>Alcaligenes</taxon>
    </lineage>
</organism>
<dbReference type="RefSeq" id="WP_239054693.1">
    <property type="nucleotide sequence ID" value="NZ_JAPQTC020000003.1"/>
</dbReference>
<gene>
    <name evidence="2" type="ORF">OYC61_010905</name>
</gene>
<protein>
    <recommendedName>
        <fullName evidence="4">ATP-binding protein</fullName>
    </recommendedName>
</protein>
<evidence type="ECO:0000313" key="3">
    <source>
        <dbReference type="Proteomes" id="UP001074635"/>
    </source>
</evidence>
<evidence type="ECO:0008006" key="4">
    <source>
        <dbReference type="Google" id="ProtNLM"/>
    </source>
</evidence>
<feature type="region of interest" description="Disordered" evidence="1">
    <location>
        <begin position="531"/>
        <end position="559"/>
    </location>
</feature>